<keyword evidence="1" id="KW-0175">Coiled coil</keyword>
<feature type="compositionally biased region" description="Polar residues" evidence="2">
    <location>
        <begin position="1066"/>
        <end position="1075"/>
    </location>
</feature>
<keyword evidence="4" id="KW-1185">Reference proteome</keyword>
<sequence>MYSSRLSQKLDETQRFDLTGQAEVDFLLARAGKHSGDKEFQEKLPRILAARKVGRRRWQNRISTAKHYAQNKESKKQYSRLQEEQEVKKQEIRDVQARWRSQNAGRLAQKQRERRAHKNALILFSATYCPSLFPSTIVTSHIVDENRWFWRAEWGGVVERSILGPMLIENDNQPMLIRFNISLVSHIKYLRPITIMSMDDYSKIFEPLQKNWDIDTVLDAVQSVNFISEVNYTWEKHACAPVLHITNRQPDKRFYVVMDSLVPPRFTEGIYRCFEDVQAAFPANDPEPSHIVMEQLETLDEAINFFRSKCLEVHSTAIGIAQQEKEFNECEAYEEAEEHLSQLKARIVAYEMKKLYPNVFSGEIGIPELWFRHRTQSDHETMSAAVLRNPRVVHEKCHMMIGATSLHNNNVSLNFQRANPNQTWGSVENNDNGNAVSPPWAEWNFFVVTPNEEVSFKRLKKAYWDMWEKRRLLQDADMFLAKSANVARRAYIRLHTSNRNVPWNERLIGDIGRCRDLSAAVRATVSKSDKGKFRPLLAPLFWHTSLLEISFDMGRTKSAKVKTTQKSRKVKSGKASSKETSKETRGCKSYFKGARLAFMETSLDTFLSLPKRGQACKAFWPKFMAELLEKFPLSDYPLPPDTLEPLPPLTKEERNAMTSKQKKNRLKAEQRRKDRTDENRLLVIAQNWFRYQESVVDKDSNNLFESFLRDLNEVPDRPRRPQLRHHVATHPKYKKQVEERSKETCRTDRLPSRMQAAKDIIEDMPETEVTELEKEIDDAHGLLLEEYHEIMEARKAGGSCTLDDQAICRANLTRVIHPFLHLIRKYTGLNVMFTAGRFKGLDGNQEKYDFLTLFSVPEGAPEWDQYRVDEYKDYGRKWCAWTRAVHQFETNQANDKLAGTSATDVTDLANVDSTTISKDGSDAMSSSTKTLRKARPAKARSDKDSEGETSDSEEETSDSEEETSDSEDSEEEGDEENPNEAGGSVAKSRPGGAIVCLPRHSPTCDYEEERASNITRNRAILEDLLAQIPPEESPFQLSKPKLKKKSKAQEKSNGRRIPATRKSARLNKTTSNNEESPAPQLDEAGPFVTENADDDNSGIRPSTSTTPDNSSDGSVDAHKPDLPSAVPSQKSPAQSQPSESLEPSPEVSPTPMPSQPPPASSPPSAPPSPSSPSPSPSSPSLESPSAPLEIQDELHEDTVDAEFRSAWSDVNTGGIGDANYPIEACSVEWIQQYARFLLELPEGCEERPKAFVDCVYLWITVEEQPTAFRAPR</sequence>
<organism evidence="3 4">
    <name type="scientific">Paramarasmius palmivorus</name>
    <dbReference type="NCBI Taxonomy" id="297713"/>
    <lineage>
        <taxon>Eukaryota</taxon>
        <taxon>Fungi</taxon>
        <taxon>Dikarya</taxon>
        <taxon>Basidiomycota</taxon>
        <taxon>Agaricomycotina</taxon>
        <taxon>Agaricomycetes</taxon>
        <taxon>Agaricomycetidae</taxon>
        <taxon>Agaricales</taxon>
        <taxon>Marasmiineae</taxon>
        <taxon>Marasmiaceae</taxon>
        <taxon>Paramarasmius</taxon>
    </lineage>
</organism>
<feature type="compositionally biased region" description="Low complexity" evidence="2">
    <location>
        <begin position="1178"/>
        <end position="1187"/>
    </location>
</feature>
<feature type="region of interest" description="Disordered" evidence="2">
    <location>
        <begin position="914"/>
        <end position="1197"/>
    </location>
</feature>
<feature type="region of interest" description="Disordered" evidence="2">
    <location>
        <begin position="558"/>
        <end position="584"/>
    </location>
</feature>
<reference evidence="3 4" key="1">
    <citation type="submission" date="2024-01" db="EMBL/GenBank/DDBJ databases">
        <title>A draft genome for a cacao thread blight-causing isolate of Paramarasmius palmivorus.</title>
        <authorList>
            <person name="Baruah I.K."/>
            <person name="Bukari Y."/>
            <person name="Amoako-Attah I."/>
            <person name="Meinhardt L.W."/>
            <person name="Bailey B.A."/>
            <person name="Cohen S.P."/>
        </authorList>
    </citation>
    <scope>NUCLEOTIDE SEQUENCE [LARGE SCALE GENOMIC DNA]</scope>
    <source>
        <strain evidence="3 4">GH-12</strain>
    </source>
</reference>
<feature type="region of interest" description="Disordered" evidence="2">
    <location>
        <begin position="642"/>
        <end position="674"/>
    </location>
</feature>
<dbReference type="EMBL" id="JAYKXP010000089">
    <property type="protein sequence ID" value="KAK7028212.1"/>
    <property type="molecule type" value="Genomic_DNA"/>
</dbReference>
<gene>
    <name evidence="3" type="ORF">VNI00_014902</name>
</gene>
<comment type="caution">
    <text evidence="3">The sequence shown here is derived from an EMBL/GenBank/DDBJ whole genome shotgun (WGS) entry which is preliminary data.</text>
</comment>
<feature type="compositionally biased region" description="Acidic residues" evidence="2">
    <location>
        <begin position="947"/>
        <end position="978"/>
    </location>
</feature>
<protein>
    <submittedName>
        <fullName evidence="3">Uncharacterized protein</fullName>
    </submittedName>
</protein>
<name>A0AAW0BNG0_9AGAR</name>
<feature type="compositionally biased region" description="Polar residues" evidence="2">
    <location>
        <begin position="914"/>
        <end position="929"/>
    </location>
</feature>
<dbReference type="Proteomes" id="UP001383192">
    <property type="component" value="Unassembled WGS sequence"/>
</dbReference>
<evidence type="ECO:0000256" key="1">
    <source>
        <dbReference type="SAM" id="Coils"/>
    </source>
</evidence>
<feature type="compositionally biased region" description="Basic residues" evidence="2">
    <location>
        <begin position="558"/>
        <end position="572"/>
    </location>
</feature>
<feature type="compositionally biased region" description="Pro residues" evidence="2">
    <location>
        <begin position="1146"/>
        <end position="1177"/>
    </location>
</feature>
<accession>A0AAW0BNG0</accession>
<feature type="compositionally biased region" description="Low complexity" evidence="2">
    <location>
        <begin position="1123"/>
        <end position="1145"/>
    </location>
</feature>
<evidence type="ECO:0000313" key="4">
    <source>
        <dbReference type="Proteomes" id="UP001383192"/>
    </source>
</evidence>
<proteinExistence type="predicted"/>
<feature type="compositionally biased region" description="Low complexity" evidence="2">
    <location>
        <begin position="1101"/>
        <end position="1114"/>
    </location>
</feature>
<evidence type="ECO:0000313" key="3">
    <source>
        <dbReference type="EMBL" id="KAK7028212.1"/>
    </source>
</evidence>
<dbReference type="AlphaFoldDB" id="A0AAW0BNG0"/>
<evidence type="ECO:0000256" key="2">
    <source>
        <dbReference type="SAM" id="MobiDB-lite"/>
    </source>
</evidence>
<feature type="coiled-coil region" evidence="1">
    <location>
        <begin position="71"/>
        <end position="98"/>
    </location>
</feature>